<organism evidence="2 3">
    <name type="scientific">Glarea lozoyensis (strain ATCC 20868 / MF5171)</name>
    <dbReference type="NCBI Taxonomy" id="1116229"/>
    <lineage>
        <taxon>Eukaryota</taxon>
        <taxon>Fungi</taxon>
        <taxon>Dikarya</taxon>
        <taxon>Ascomycota</taxon>
        <taxon>Pezizomycotina</taxon>
        <taxon>Leotiomycetes</taxon>
        <taxon>Helotiales</taxon>
        <taxon>Helotiaceae</taxon>
        <taxon>Glarea</taxon>
    </lineage>
</organism>
<sequence>MARRDLWCTGGKESPEKALVEQFLGPFFHTRQKHMGKPHVLINICFVDPERRHEGVGNRMLRWGLNKADEMNLETWVESSQNGRDFYKANGFLHVEDEILDPVVAESDGPKLADVKEIWYKKRLLPFMIDIMKRPTRENDD</sequence>
<keyword evidence="3" id="KW-1185">Reference proteome</keyword>
<dbReference type="InterPro" id="IPR052523">
    <property type="entry name" value="Trichothecene_AcTrans"/>
</dbReference>
<dbReference type="HOGENOM" id="CLU_152068_0_0_1"/>
<feature type="domain" description="N-acetyltransferase" evidence="1">
    <location>
        <begin position="42"/>
        <end position="99"/>
    </location>
</feature>
<dbReference type="Pfam" id="PF13673">
    <property type="entry name" value="Acetyltransf_10"/>
    <property type="match status" value="1"/>
</dbReference>
<dbReference type="SUPFAM" id="SSF55729">
    <property type="entry name" value="Acyl-CoA N-acyltransferases (Nat)"/>
    <property type="match status" value="1"/>
</dbReference>
<evidence type="ECO:0000313" key="3">
    <source>
        <dbReference type="Proteomes" id="UP000016922"/>
    </source>
</evidence>
<dbReference type="GO" id="GO:0016747">
    <property type="term" value="F:acyltransferase activity, transferring groups other than amino-acyl groups"/>
    <property type="evidence" value="ECO:0007669"/>
    <property type="project" value="InterPro"/>
</dbReference>
<keyword evidence="2" id="KW-0808">Transferase</keyword>
<dbReference type="KEGG" id="glz:GLAREA_01708"/>
<dbReference type="AlphaFoldDB" id="S3D1B9"/>
<protein>
    <submittedName>
        <fullName evidence="2">Acyl-CoA N-acyltransferases (Nat)</fullName>
    </submittedName>
</protein>
<reference evidence="2 3" key="1">
    <citation type="journal article" date="2013" name="BMC Genomics">
        <title>Genomics-driven discovery of the pneumocandin biosynthetic gene cluster in the fungus Glarea lozoyensis.</title>
        <authorList>
            <person name="Chen L."/>
            <person name="Yue Q."/>
            <person name="Zhang X."/>
            <person name="Xiang M."/>
            <person name="Wang C."/>
            <person name="Li S."/>
            <person name="Che Y."/>
            <person name="Ortiz-Lopez F.J."/>
            <person name="Bills G.F."/>
            <person name="Liu X."/>
            <person name="An Z."/>
        </authorList>
    </citation>
    <scope>NUCLEOTIDE SEQUENCE [LARGE SCALE GENOMIC DNA]</scope>
    <source>
        <strain evidence="3">ATCC 20868 / MF5171</strain>
    </source>
</reference>
<gene>
    <name evidence="2" type="ORF">GLAREA_01708</name>
</gene>
<keyword evidence="2" id="KW-0012">Acyltransferase</keyword>
<dbReference type="EMBL" id="KE145371">
    <property type="protein sequence ID" value="EPE25796.1"/>
    <property type="molecule type" value="Genomic_DNA"/>
</dbReference>
<name>S3D1B9_GLAL2</name>
<dbReference type="Proteomes" id="UP000016922">
    <property type="component" value="Unassembled WGS sequence"/>
</dbReference>
<proteinExistence type="predicted"/>
<evidence type="ECO:0000313" key="2">
    <source>
        <dbReference type="EMBL" id="EPE25796.1"/>
    </source>
</evidence>
<evidence type="ECO:0000259" key="1">
    <source>
        <dbReference type="Pfam" id="PF13673"/>
    </source>
</evidence>
<dbReference type="RefSeq" id="XP_008087115.1">
    <property type="nucleotide sequence ID" value="XM_008088924.1"/>
</dbReference>
<dbReference type="InterPro" id="IPR016181">
    <property type="entry name" value="Acyl_CoA_acyltransferase"/>
</dbReference>
<dbReference type="OrthoDB" id="2832510at2759"/>
<dbReference type="PANTHER" id="PTHR42791">
    <property type="entry name" value="GNAT FAMILY ACETYLTRANSFERASE"/>
    <property type="match status" value="1"/>
</dbReference>
<dbReference type="GeneID" id="19460766"/>
<dbReference type="Gene3D" id="3.40.630.30">
    <property type="match status" value="1"/>
</dbReference>
<accession>S3D1B9</accession>
<dbReference type="InterPro" id="IPR000182">
    <property type="entry name" value="GNAT_dom"/>
</dbReference>
<dbReference type="PANTHER" id="PTHR42791:SF1">
    <property type="entry name" value="N-ACETYLTRANSFERASE DOMAIN-CONTAINING PROTEIN"/>
    <property type="match status" value="1"/>
</dbReference>